<dbReference type="InterPro" id="IPR001789">
    <property type="entry name" value="Sig_transdc_resp-reg_receiver"/>
</dbReference>
<name>A0A920CY39_9BACL</name>
<evidence type="ECO:0008006" key="9">
    <source>
        <dbReference type="Google" id="ProtNLM"/>
    </source>
</evidence>
<dbReference type="PRINTS" id="PR00032">
    <property type="entry name" value="HTHARAC"/>
</dbReference>
<dbReference type="PANTHER" id="PTHR43280">
    <property type="entry name" value="ARAC-FAMILY TRANSCRIPTIONAL REGULATOR"/>
    <property type="match status" value="1"/>
</dbReference>
<comment type="caution">
    <text evidence="7">The sequence shown here is derived from an EMBL/GenBank/DDBJ whole genome shotgun (WGS) entry which is preliminary data.</text>
</comment>
<dbReference type="AlphaFoldDB" id="A0A920CY39"/>
<dbReference type="InterPro" id="IPR018060">
    <property type="entry name" value="HTH_AraC"/>
</dbReference>
<keyword evidence="1" id="KW-0805">Transcription regulation</keyword>
<evidence type="ECO:0000259" key="5">
    <source>
        <dbReference type="PROSITE" id="PS01124"/>
    </source>
</evidence>
<dbReference type="SUPFAM" id="SSF52172">
    <property type="entry name" value="CheY-like"/>
    <property type="match status" value="1"/>
</dbReference>
<dbReference type="PROSITE" id="PS50110">
    <property type="entry name" value="RESPONSE_REGULATORY"/>
    <property type="match status" value="1"/>
</dbReference>
<keyword evidence="4" id="KW-0597">Phosphoprotein</keyword>
<dbReference type="InterPro" id="IPR011006">
    <property type="entry name" value="CheY-like_superfamily"/>
</dbReference>
<dbReference type="Gene3D" id="1.10.10.60">
    <property type="entry name" value="Homeodomain-like"/>
    <property type="match status" value="2"/>
</dbReference>
<dbReference type="GO" id="GO:0003700">
    <property type="term" value="F:DNA-binding transcription factor activity"/>
    <property type="evidence" value="ECO:0007669"/>
    <property type="project" value="InterPro"/>
</dbReference>
<keyword evidence="2" id="KW-0238">DNA-binding</keyword>
<evidence type="ECO:0000313" key="7">
    <source>
        <dbReference type="EMBL" id="GIP15953.1"/>
    </source>
</evidence>
<dbReference type="InterPro" id="IPR009057">
    <property type="entry name" value="Homeodomain-like_sf"/>
</dbReference>
<keyword evidence="8" id="KW-1185">Reference proteome</keyword>
<organism evidence="7 8">
    <name type="scientific">Paenibacillus montaniterrae</name>
    <dbReference type="NCBI Taxonomy" id="429341"/>
    <lineage>
        <taxon>Bacteria</taxon>
        <taxon>Bacillati</taxon>
        <taxon>Bacillota</taxon>
        <taxon>Bacilli</taxon>
        <taxon>Bacillales</taxon>
        <taxon>Paenibacillaceae</taxon>
        <taxon>Paenibacillus</taxon>
    </lineage>
</organism>
<accession>A0A920CY39</accession>
<dbReference type="Pfam" id="PF00072">
    <property type="entry name" value="Response_reg"/>
    <property type="match status" value="1"/>
</dbReference>
<dbReference type="PROSITE" id="PS01124">
    <property type="entry name" value="HTH_ARAC_FAMILY_2"/>
    <property type="match status" value="1"/>
</dbReference>
<evidence type="ECO:0000256" key="4">
    <source>
        <dbReference type="PROSITE-ProRule" id="PRU00169"/>
    </source>
</evidence>
<dbReference type="SMART" id="SM00342">
    <property type="entry name" value="HTH_ARAC"/>
    <property type="match status" value="1"/>
</dbReference>
<proteinExistence type="predicted"/>
<dbReference type="RefSeq" id="WP_213514211.1">
    <property type="nucleotide sequence ID" value="NZ_BOSE01000002.1"/>
</dbReference>
<keyword evidence="3" id="KW-0804">Transcription</keyword>
<sequence length="528" mass="61096">MRCLIIDDDIPTIEALVEIIDWHRYGIAKVVTAYNMQHAIKLYEEAVPDLIICDIEMPRGSGIDMIKWVRDERGYEGGFIFFTCHQSFEFAATAISYHADNYLVKPLDKNKLEEALEKSIDKLKQKREMGEYSKLGQSWLKNKDVIENSFWKDVLSSSIPSRADIIQGEIVKRELTINAERAYTLLLISIPSSGIEMNWQPSLLLTALSNICSEIMFDRVNHHRVISYQVDHDFYTAIVVEEGQVEHLKQKSELIIMHCKQYFKCTATCYIGEPLSIAKLAQTKQALEGMDASNIIFRGIVHYQNDPFNYAETGSYMLDVEQFSLLFIQREKLQIINKLRKELEALSEQNRLDSLTLHSIKEDFMQVVYSYLTRNHIQAHRLFVSETAQQLSHHAERSIFDFIKWAHMLTEQTIISVNAAQQSEGVVDKAKRFIQENYMKDLTREDVAASVFLTSDYFSKVFKNETGLTIREYLNEWRINQAKQLLVESSKSISVIAMETGFDSMSYFSTVFKKLTGETPNNYRARHK</sequence>
<gene>
    <name evidence="7" type="ORF">J40TS1_15950</name>
</gene>
<evidence type="ECO:0000313" key="8">
    <source>
        <dbReference type="Proteomes" id="UP000683139"/>
    </source>
</evidence>
<dbReference type="InterPro" id="IPR018062">
    <property type="entry name" value="HTH_AraC-typ_CS"/>
</dbReference>
<dbReference type="SUPFAM" id="SSF46689">
    <property type="entry name" value="Homeodomain-like"/>
    <property type="match status" value="2"/>
</dbReference>
<protein>
    <recommendedName>
        <fullName evidence="9">DNA-binding response regulator</fullName>
    </recommendedName>
</protein>
<reference evidence="7" key="1">
    <citation type="submission" date="2021-03" db="EMBL/GenBank/DDBJ databases">
        <title>Antimicrobial resistance genes in bacteria isolated from Japanese honey, and their potential for conferring macrolide and lincosamide resistance in the American foulbrood pathogen Paenibacillus larvae.</title>
        <authorList>
            <person name="Okamoto M."/>
            <person name="Kumagai M."/>
            <person name="Kanamori H."/>
            <person name="Takamatsu D."/>
        </authorList>
    </citation>
    <scope>NUCLEOTIDE SEQUENCE</scope>
    <source>
        <strain evidence="7">J40TS1</strain>
    </source>
</reference>
<dbReference type="Gene3D" id="3.40.50.2300">
    <property type="match status" value="1"/>
</dbReference>
<evidence type="ECO:0000256" key="3">
    <source>
        <dbReference type="ARBA" id="ARBA00023163"/>
    </source>
</evidence>
<dbReference type="GO" id="GO:0043565">
    <property type="term" value="F:sequence-specific DNA binding"/>
    <property type="evidence" value="ECO:0007669"/>
    <property type="project" value="InterPro"/>
</dbReference>
<dbReference type="PROSITE" id="PS00041">
    <property type="entry name" value="HTH_ARAC_FAMILY_1"/>
    <property type="match status" value="1"/>
</dbReference>
<dbReference type="InterPro" id="IPR020449">
    <property type="entry name" value="Tscrpt_reg_AraC-type_HTH"/>
</dbReference>
<dbReference type="GO" id="GO:0000160">
    <property type="term" value="P:phosphorelay signal transduction system"/>
    <property type="evidence" value="ECO:0007669"/>
    <property type="project" value="InterPro"/>
</dbReference>
<feature type="modified residue" description="4-aspartylphosphate" evidence="4">
    <location>
        <position position="54"/>
    </location>
</feature>
<dbReference type="EMBL" id="BOSE01000002">
    <property type="protein sequence ID" value="GIP15953.1"/>
    <property type="molecule type" value="Genomic_DNA"/>
</dbReference>
<dbReference type="Pfam" id="PF12833">
    <property type="entry name" value="HTH_18"/>
    <property type="match status" value="1"/>
</dbReference>
<dbReference type="CDD" id="cd17536">
    <property type="entry name" value="REC_YesN-like"/>
    <property type="match status" value="1"/>
</dbReference>
<dbReference type="PANTHER" id="PTHR43280:SF28">
    <property type="entry name" value="HTH-TYPE TRANSCRIPTIONAL ACTIVATOR RHAS"/>
    <property type="match status" value="1"/>
</dbReference>
<feature type="domain" description="Response regulatory" evidence="6">
    <location>
        <begin position="2"/>
        <end position="120"/>
    </location>
</feature>
<evidence type="ECO:0000256" key="1">
    <source>
        <dbReference type="ARBA" id="ARBA00023015"/>
    </source>
</evidence>
<evidence type="ECO:0000256" key="2">
    <source>
        <dbReference type="ARBA" id="ARBA00023125"/>
    </source>
</evidence>
<feature type="domain" description="HTH araC/xylS-type" evidence="5">
    <location>
        <begin position="428"/>
        <end position="526"/>
    </location>
</feature>
<evidence type="ECO:0000259" key="6">
    <source>
        <dbReference type="PROSITE" id="PS50110"/>
    </source>
</evidence>
<dbReference type="Proteomes" id="UP000683139">
    <property type="component" value="Unassembled WGS sequence"/>
</dbReference>
<dbReference type="SMART" id="SM00448">
    <property type="entry name" value="REC"/>
    <property type="match status" value="1"/>
</dbReference>